<evidence type="ECO:0000313" key="1">
    <source>
        <dbReference type="EMBL" id="CAI9542385.1"/>
    </source>
</evidence>
<dbReference type="EMBL" id="CATNWA010002216">
    <property type="protein sequence ID" value="CAI9542385.1"/>
    <property type="molecule type" value="Genomic_DNA"/>
</dbReference>
<organism evidence="1 2">
    <name type="scientific">Staurois parvus</name>
    <dbReference type="NCBI Taxonomy" id="386267"/>
    <lineage>
        <taxon>Eukaryota</taxon>
        <taxon>Metazoa</taxon>
        <taxon>Chordata</taxon>
        <taxon>Craniata</taxon>
        <taxon>Vertebrata</taxon>
        <taxon>Euteleostomi</taxon>
        <taxon>Amphibia</taxon>
        <taxon>Batrachia</taxon>
        <taxon>Anura</taxon>
        <taxon>Neobatrachia</taxon>
        <taxon>Ranoidea</taxon>
        <taxon>Ranidae</taxon>
        <taxon>Staurois</taxon>
    </lineage>
</organism>
<feature type="non-terminal residue" evidence="1">
    <location>
        <position position="99"/>
    </location>
</feature>
<reference evidence="1" key="1">
    <citation type="submission" date="2023-05" db="EMBL/GenBank/DDBJ databases">
        <authorList>
            <person name="Stuckert A."/>
        </authorList>
    </citation>
    <scope>NUCLEOTIDE SEQUENCE</scope>
</reference>
<evidence type="ECO:0000313" key="2">
    <source>
        <dbReference type="Proteomes" id="UP001162483"/>
    </source>
</evidence>
<accession>A0ABN9B4B7</accession>
<keyword evidence="2" id="KW-1185">Reference proteome</keyword>
<dbReference type="Proteomes" id="UP001162483">
    <property type="component" value="Unassembled WGS sequence"/>
</dbReference>
<sequence length="99" mass="11126">KILLAPHPIPVQRLLPQPLQHLQDTPLPNQQHHKAFTSLPGHLQPRLLQLHPYWQLLSIFHPSLLILPLASIQCLLPLCANPSTGLHSVSSTPLCQSYY</sequence>
<gene>
    <name evidence="1" type="ORF">SPARVUS_LOCUS2088088</name>
</gene>
<protein>
    <submittedName>
        <fullName evidence="1">Uncharacterized protein</fullName>
    </submittedName>
</protein>
<feature type="non-terminal residue" evidence="1">
    <location>
        <position position="1"/>
    </location>
</feature>
<comment type="caution">
    <text evidence="1">The sequence shown here is derived from an EMBL/GenBank/DDBJ whole genome shotgun (WGS) entry which is preliminary data.</text>
</comment>
<name>A0ABN9B4B7_9NEOB</name>
<proteinExistence type="predicted"/>